<dbReference type="GO" id="GO:0005524">
    <property type="term" value="F:ATP binding"/>
    <property type="evidence" value="ECO:0007669"/>
    <property type="project" value="UniProtKB-UniRule"/>
</dbReference>
<protein>
    <recommendedName>
        <fullName evidence="1">non-specific serine/threonine protein kinase</fullName>
        <ecNumber evidence="1">2.7.11.1</ecNumber>
    </recommendedName>
</protein>
<evidence type="ECO:0000256" key="3">
    <source>
        <dbReference type="ARBA" id="ARBA00022679"/>
    </source>
</evidence>
<keyword evidence="5 10" id="KW-0418">Kinase</keyword>
<dbReference type="PROSITE" id="PS00108">
    <property type="entry name" value="PROTEIN_KINASE_ST"/>
    <property type="match status" value="1"/>
</dbReference>
<evidence type="ECO:0000256" key="2">
    <source>
        <dbReference type="ARBA" id="ARBA00022527"/>
    </source>
</evidence>
<dbReference type="GO" id="GO:0004674">
    <property type="term" value="F:protein serine/threonine kinase activity"/>
    <property type="evidence" value="ECO:0007669"/>
    <property type="project" value="UniProtKB-KW"/>
</dbReference>
<feature type="binding site" evidence="7">
    <location>
        <position position="38"/>
    </location>
    <ligand>
        <name>ATP</name>
        <dbReference type="ChEBI" id="CHEBI:30616"/>
    </ligand>
</feature>
<dbReference type="InterPro" id="IPR000719">
    <property type="entry name" value="Prot_kinase_dom"/>
</dbReference>
<evidence type="ECO:0000256" key="8">
    <source>
        <dbReference type="SAM" id="MobiDB-lite"/>
    </source>
</evidence>
<feature type="compositionally biased region" description="Low complexity" evidence="8">
    <location>
        <begin position="344"/>
        <end position="371"/>
    </location>
</feature>
<dbReference type="InParanoid" id="D6TLR5"/>
<evidence type="ECO:0000256" key="6">
    <source>
        <dbReference type="ARBA" id="ARBA00022840"/>
    </source>
</evidence>
<feature type="compositionally biased region" description="Polar residues" evidence="8">
    <location>
        <begin position="283"/>
        <end position="312"/>
    </location>
</feature>
<dbReference type="Proteomes" id="UP000004508">
    <property type="component" value="Unassembled WGS sequence"/>
</dbReference>
<proteinExistence type="predicted"/>
<dbReference type="eggNOG" id="COG0515">
    <property type="taxonomic scope" value="Bacteria"/>
</dbReference>
<dbReference type="Gene3D" id="2.120.10.30">
    <property type="entry name" value="TolB, C-terminal domain"/>
    <property type="match status" value="1"/>
</dbReference>
<evidence type="ECO:0000256" key="1">
    <source>
        <dbReference type="ARBA" id="ARBA00012513"/>
    </source>
</evidence>
<dbReference type="SUPFAM" id="SSF56112">
    <property type="entry name" value="Protein kinase-like (PK-like)"/>
    <property type="match status" value="1"/>
</dbReference>
<dbReference type="InterPro" id="IPR008271">
    <property type="entry name" value="Ser/Thr_kinase_AS"/>
</dbReference>
<dbReference type="InterPro" id="IPR011009">
    <property type="entry name" value="Kinase-like_dom_sf"/>
</dbReference>
<dbReference type="PANTHER" id="PTHR43289:SF6">
    <property type="entry name" value="SERINE_THREONINE-PROTEIN KINASE NEKL-3"/>
    <property type="match status" value="1"/>
</dbReference>
<organism evidence="10 11">
    <name type="scientific">Ktedonobacter racemifer DSM 44963</name>
    <dbReference type="NCBI Taxonomy" id="485913"/>
    <lineage>
        <taxon>Bacteria</taxon>
        <taxon>Bacillati</taxon>
        <taxon>Chloroflexota</taxon>
        <taxon>Ktedonobacteria</taxon>
        <taxon>Ktedonobacterales</taxon>
        <taxon>Ktedonobacteraceae</taxon>
        <taxon>Ktedonobacter</taxon>
    </lineage>
</organism>
<dbReference type="FunFam" id="1.10.510.10:FF:000021">
    <property type="entry name" value="Serine/threonine protein kinase"/>
    <property type="match status" value="1"/>
</dbReference>
<dbReference type="CDD" id="cd14014">
    <property type="entry name" value="STKc_PknB_like"/>
    <property type="match status" value="1"/>
</dbReference>
<evidence type="ECO:0000259" key="9">
    <source>
        <dbReference type="PROSITE" id="PS50011"/>
    </source>
</evidence>
<dbReference type="OrthoDB" id="153902at2"/>
<keyword evidence="4 7" id="KW-0547">Nucleotide-binding</keyword>
<evidence type="ECO:0000256" key="7">
    <source>
        <dbReference type="PROSITE-ProRule" id="PRU10141"/>
    </source>
</evidence>
<dbReference type="EMBL" id="ADVG01000002">
    <property type="protein sequence ID" value="EFH86715.1"/>
    <property type="molecule type" value="Genomic_DNA"/>
</dbReference>
<keyword evidence="11" id="KW-1185">Reference proteome</keyword>
<dbReference type="AlphaFoldDB" id="D6TLR5"/>
<dbReference type="Gene3D" id="3.30.200.20">
    <property type="entry name" value="Phosphorylase Kinase, domain 1"/>
    <property type="match status" value="1"/>
</dbReference>
<feature type="domain" description="Protein kinase" evidence="9">
    <location>
        <begin position="9"/>
        <end position="280"/>
    </location>
</feature>
<evidence type="ECO:0000256" key="5">
    <source>
        <dbReference type="ARBA" id="ARBA00022777"/>
    </source>
</evidence>
<evidence type="ECO:0000313" key="10">
    <source>
        <dbReference type="EMBL" id="EFH86715.1"/>
    </source>
</evidence>
<evidence type="ECO:0000256" key="4">
    <source>
        <dbReference type="ARBA" id="ARBA00022741"/>
    </source>
</evidence>
<dbReference type="PROSITE" id="PS00107">
    <property type="entry name" value="PROTEIN_KINASE_ATP"/>
    <property type="match status" value="1"/>
</dbReference>
<evidence type="ECO:0000313" key="11">
    <source>
        <dbReference type="Proteomes" id="UP000004508"/>
    </source>
</evidence>
<gene>
    <name evidence="10" type="ORF">Krac_8026</name>
</gene>
<dbReference type="SUPFAM" id="SSF82171">
    <property type="entry name" value="DPP6 N-terminal domain-like"/>
    <property type="match status" value="1"/>
</dbReference>
<comment type="caution">
    <text evidence="10">The sequence shown here is derived from an EMBL/GenBank/DDBJ whole genome shotgun (WGS) entry which is preliminary data.</text>
</comment>
<dbReference type="InterPro" id="IPR011042">
    <property type="entry name" value="6-blade_b-propeller_TolB-like"/>
</dbReference>
<dbReference type="RefSeq" id="WP_007911258.1">
    <property type="nucleotide sequence ID" value="NZ_ADVG01000002.1"/>
</dbReference>
<dbReference type="InterPro" id="IPR017441">
    <property type="entry name" value="Protein_kinase_ATP_BS"/>
</dbReference>
<keyword evidence="6 7" id="KW-0067">ATP-binding</keyword>
<sequence length="818" mass="89465">MLGTILGHYRLLSELGRGGTATVYLAEDIHLHRQVAVKVFEPNHQASNTAEFLAHFTREARVLARLDHPHILPVYEYGEQATCAYLAMPYMPGGSLREYLQQHQGSLPLEQTLAFIYQVLNALEYAHQQGLIHRDIKPGNILFKNEKTLMLSDFGLVKIVEHTANKSLAGDVTHTDSFAIKGTPDYMAPEQIQSRPDKTSDIYSLGIVLYELLTGQRPFYADDSVALMVRHLYEPPRPLHILNPAISPELEAVVLKSLEKDPARRFQSVAAFRKALEEAIQTGTPIKTHTNTPTALNNGTPLPVNPFQTQLATPMLPNAGSTPFRHVPAPAGSMNSSRPPSSEIRQIQEQATAIQAQSQPSTRQSTPASTLPTPPPAQKANRFPLFTYLFIGIALATSIAAILYSTGYIGNRQSNTPQIVTHTTPTSIPSTPTIGGKPAPAAITTDCPAGNVARAASIQSITPGNHRQVVYIVNEGPDSAPTRGTLKRRDIDDNARGTPIIGIPNLHIDEGELTRDGQWITYILRTNGISQLRLVRVDGQEQQTLYCAPANTHIGDMQLSYNSQNLVFNQYPSNGGKPSLYQLNLASGKLQLLLQPQSNLAYMPVTWLDNTHILLTSFIPNADAPRSDLYTLDITQGPDQHDANLQKLFSQNWNCGSFDVSYDTTKLFVASCDTSNGLSANEPTTISVLPSTGGTPQPIAHLDQVVTMLRAISPTTLLLLVENGSGDTSKNGLWRMNTDGTGLTRLSNDTTGGQSLCPYSQYAWSNVSQDSKLFALQETNPHSANRKMYYGLLDTGNLTAFADISDGTDMRLVGWTLY</sequence>
<dbReference type="SMART" id="SM00220">
    <property type="entry name" value="S_TKc"/>
    <property type="match status" value="1"/>
</dbReference>
<dbReference type="PROSITE" id="PS50011">
    <property type="entry name" value="PROTEIN_KINASE_DOM"/>
    <property type="match status" value="1"/>
</dbReference>
<reference evidence="10 11" key="1">
    <citation type="journal article" date="2011" name="Stand. Genomic Sci.">
        <title>Non-contiguous finished genome sequence and contextual data of the filamentous soil bacterium Ktedonobacter racemifer type strain (SOSP1-21).</title>
        <authorList>
            <person name="Chang Y.J."/>
            <person name="Land M."/>
            <person name="Hauser L."/>
            <person name="Chertkov O."/>
            <person name="Del Rio T.G."/>
            <person name="Nolan M."/>
            <person name="Copeland A."/>
            <person name="Tice H."/>
            <person name="Cheng J.F."/>
            <person name="Lucas S."/>
            <person name="Han C."/>
            <person name="Goodwin L."/>
            <person name="Pitluck S."/>
            <person name="Ivanova N."/>
            <person name="Ovchinikova G."/>
            <person name="Pati A."/>
            <person name="Chen A."/>
            <person name="Palaniappan K."/>
            <person name="Mavromatis K."/>
            <person name="Liolios K."/>
            <person name="Brettin T."/>
            <person name="Fiebig A."/>
            <person name="Rohde M."/>
            <person name="Abt B."/>
            <person name="Goker M."/>
            <person name="Detter J.C."/>
            <person name="Woyke T."/>
            <person name="Bristow J."/>
            <person name="Eisen J.A."/>
            <person name="Markowitz V."/>
            <person name="Hugenholtz P."/>
            <person name="Kyrpides N.C."/>
            <person name="Klenk H.P."/>
            <person name="Lapidus A."/>
        </authorList>
    </citation>
    <scope>NUCLEOTIDE SEQUENCE [LARGE SCALE GENOMIC DNA]</scope>
    <source>
        <strain evidence="11">DSM 44963</strain>
    </source>
</reference>
<accession>D6TLR5</accession>
<dbReference type="EC" id="2.7.11.1" evidence="1"/>
<dbReference type="Pfam" id="PF00069">
    <property type="entry name" value="Pkinase"/>
    <property type="match status" value="1"/>
</dbReference>
<dbReference type="Gene3D" id="1.10.510.10">
    <property type="entry name" value="Transferase(Phosphotransferase) domain 1"/>
    <property type="match status" value="1"/>
</dbReference>
<keyword evidence="2 10" id="KW-0723">Serine/threonine-protein kinase</keyword>
<keyword evidence="3" id="KW-0808">Transferase</keyword>
<name>D6TLR5_KTERA</name>
<dbReference type="PANTHER" id="PTHR43289">
    <property type="entry name" value="MITOGEN-ACTIVATED PROTEIN KINASE KINASE KINASE 20-RELATED"/>
    <property type="match status" value="1"/>
</dbReference>
<dbReference type="STRING" id="485913.Krac_8026"/>
<feature type="region of interest" description="Disordered" evidence="8">
    <location>
        <begin position="283"/>
        <end position="377"/>
    </location>
</feature>